<evidence type="ECO:0000313" key="2">
    <source>
        <dbReference type="Proteomes" id="UP001054945"/>
    </source>
</evidence>
<dbReference type="AlphaFoldDB" id="A0AAV4R8S9"/>
<evidence type="ECO:0000313" key="1">
    <source>
        <dbReference type="EMBL" id="GIY17386.1"/>
    </source>
</evidence>
<name>A0AAV4R8S9_CAEEX</name>
<proteinExistence type="predicted"/>
<keyword evidence="2" id="KW-1185">Reference proteome</keyword>
<accession>A0AAV4R8S9</accession>
<dbReference type="EMBL" id="BPLR01007508">
    <property type="protein sequence ID" value="GIY17386.1"/>
    <property type="molecule type" value="Genomic_DNA"/>
</dbReference>
<dbReference type="Proteomes" id="UP001054945">
    <property type="component" value="Unassembled WGS sequence"/>
</dbReference>
<organism evidence="1 2">
    <name type="scientific">Caerostris extrusa</name>
    <name type="common">Bark spider</name>
    <name type="synonym">Caerostris bankana</name>
    <dbReference type="NCBI Taxonomy" id="172846"/>
    <lineage>
        <taxon>Eukaryota</taxon>
        <taxon>Metazoa</taxon>
        <taxon>Ecdysozoa</taxon>
        <taxon>Arthropoda</taxon>
        <taxon>Chelicerata</taxon>
        <taxon>Arachnida</taxon>
        <taxon>Araneae</taxon>
        <taxon>Araneomorphae</taxon>
        <taxon>Entelegynae</taxon>
        <taxon>Araneoidea</taxon>
        <taxon>Araneidae</taxon>
        <taxon>Caerostris</taxon>
    </lineage>
</organism>
<reference evidence="1 2" key="1">
    <citation type="submission" date="2021-06" db="EMBL/GenBank/DDBJ databases">
        <title>Caerostris extrusa draft genome.</title>
        <authorList>
            <person name="Kono N."/>
            <person name="Arakawa K."/>
        </authorList>
    </citation>
    <scope>NUCLEOTIDE SEQUENCE [LARGE SCALE GENOMIC DNA]</scope>
</reference>
<comment type="caution">
    <text evidence="1">The sequence shown here is derived from an EMBL/GenBank/DDBJ whole genome shotgun (WGS) entry which is preliminary data.</text>
</comment>
<gene>
    <name evidence="1" type="ORF">CEXT_238881</name>
</gene>
<sequence length="243" mass="27618">MEVNKISCLVNTLQNIKKEISTIKDVKELVAGLKHEDSSQLLQKAETSPLSLLSKKLMPFLMTWSFFPMKTQNLMIILKSEDSVSTFISYNSLSSINQPKRCHEFHSQTKCLEITWVLTRYQIEACCTSNWFGVSTLHVSKVGTKFKMYWKLQFSCVSTMTDRFNPIGVIRGVTRSPRSMTVNQEERPTIVKLSQGRLSSKTMLILLGMVSSGAVHKPDCSVWCLLEQCINQIARYGVFWSSA</sequence>
<protein>
    <submittedName>
        <fullName evidence="1">Uncharacterized protein</fullName>
    </submittedName>
</protein>